<reference evidence="1 2" key="1">
    <citation type="journal article" date="2019" name="Nat. Ecol. Evol.">
        <title>Megaphylogeny resolves global patterns of mushroom evolution.</title>
        <authorList>
            <person name="Varga T."/>
            <person name="Krizsan K."/>
            <person name="Foldi C."/>
            <person name="Dima B."/>
            <person name="Sanchez-Garcia M."/>
            <person name="Sanchez-Ramirez S."/>
            <person name="Szollosi G.J."/>
            <person name="Szarkandi J.G."/>
            <person name="Papp V."/>
            <person name="Albert L."/>
            <person name="Andreopoulos W."/>
            <person name="Angelini C."/>
            <person name="Antonin V."/>
            <person name="Barry K.W."/>
            <person name="Bougher N.L."/>
            <person name="Buchanan P."/>
            <person name="Buyck B."/>
            <person name="Bense V."/>
            <person name="Catcheside P."/>
            <person name="Chovatia M."/>
            <person name="Cooper J."/>
            <person name="Damon W."/>
            <person name="Desjardin D."/>
            <person name="Finy P."/>
            <person name="Geml J."/>
            <person name="Haridas S."/>
            <person name="Hughes K."/>
            <person name="Justo A."/>
            <person name="Karasinski D."/>
            <person name="Kautmanova I."/>
            <person name="Kiss B."/>
            <person name="Kocsube S."/>
            <person name="Kotiranta H."/>
            <person name="LaButti K.M."/>
            <person name="Lechner B.E."/>
            <person name="Liimatainen K."/>
            <person name="Lipzen A."/>
            <person name="Lukacs Z."/>
            <person name="Mihaltcheva S."/>
            <person name="Morgado L.N."/>
            <person name="Niskanen T."/>
            <person name="Noordeloos M.E."/>
            <person name="Ohm R.A."/>
            <person name="Ortiz-Santana B."/>
            <person name="Ovrebo C."/>
            <person name="Racz N."/>
            <person name="Riley R."/>
            <person name="Savchenko A."/>
            <person name="Shiryaev A."/>
            <person name="Soop K."/>
            <person name="Spirin V."/>
            <person name="Szebenyi C."/>
            <person name="Tomsovsky M."/>
            <person name="Tulloss R.E."/>
            <person name="Uehling J."/>
            <person name="Grigoriev I.V."/>
            <person name="Vagvolgyi C."/>
            <person name="Papp T."/>
            <person name="Martin F.M."/>
            <person name="Miettinen O."/>
            <person name="Hibbett D.S."/>
            <person name="Nagy L.G."/>
        </authorList>
    </citation>
    <scope>NUCLEOTIDE SEQUENCE [LARGE SCALE GENOMIC DNA]</scope>
    <source>
        <strain evidence="1 2">FP101781</strain>
    </source>
</reference>
<dbReference type="Proteomes" id="UP000298030">
    <property type="component" value="Unassembled WGS sequence"/>
</dbReference>
<dbReference type="AlphaFoldDB" id="A0A4Y7RL78"/>
<keyword evidence="2" id="KW-1185">Reference proteome</keyword>
<sequence>MPLPTFTRTTPSVWVKAGARHRPSKCTDSTGEKDDAVACPAVVEQWRVLDLENARDGIGGRREEEGEVEAATTRWWVSIRGGREGLRADGDGSFVVDPDPIRFPRPPQRSELRTNSVPIPAFEVAIVPSFHLFAISIRS</sequence>
<comment type="caution">
    <text evidence="1">The sequence shown here is derived from an EMBL/GenBank/DDBJ whole genome shotgun (WGS) entry which is preliminary data.</text>
</comment>
<gene>
    <name evidence="1" type="ORF">FA13DRAFT_1058610</name>
</gene>
<accession>A0A4Y7RL78</accession>
<organism evidence="1 2">
    <name type="scientific">Coprinellus micaceus</name>
    <name type="common">Glistening ink-cap mushroom</name>
    <name type="synonym">Coprinus micaceus</name>
    <dbReference type="NCBI Taxonomy" id="71717"/>
    <lineage>
        <taxon>Eukaryota</taxon>
        <taxon>Fungi</taxon>
        <taxon>Dikarya</taxon>
        <taxon>Basidiomycota</taxon>
        <taxon>Agaricomycotina</taxon>
        <taxon>Agaricomycetes</taxon>
        <taxon>Agaricomycetidae</taxon>
        <taxon>Agaricales</taxon>
        <taxon>Agaricineae</taxon>
        <taxon>Psathyrellaceae</taxon>
        <taxon>Coprinellus</taxon>
    </lineage>
</organism>
<dbReference type="EMBL" id="QPFP01000492">
    <property type="protein sequence ID" value="TEB09744.1"/>
    <property type="molecule type" value="Genomic_DNA"/>
</dbReference>
<proteinExistence type="predicted"/>
<evidence type="ECO:0000313" key="2">
    <source>
        <dbReference type="Proteomes" id="UP000298030"/>
    </source>
</evidence>
<name>A0A4Y7RL78_COPMI</name>
<protein>
    <submittedName>
        <fullName evidence="1">Uncharacterized protein</fullName>
    </submittedName>
</protein>
<evidence type="ECO:0000313" key="1">
    <source>
        <dbReference type="EMBL" id="TEB09744.1"/>
    </source>
</evidence>